<evidence type="ECO:0008006" key="3">
    <source>
        <dbReference type="Google" id="ProtNLM"/>
    </source>
</evidence>
<feature type="coiled-coil region" evidence="1">
    <location>
        <begin position="207"/>
        <end position="241"/>
    </location>
</feature>
<proteinExistence type="predicted"/>
<dbReference type="AlphaFoldDB" id="A0A6M3KE02"/>
<evidence type="ECO:0000313" key="2">
    <source>
        <dbReference type="EMBL" id="QJA80177.1"/>
    </source>
</evidence>
<dbReference type="EMBL" id="MT142410">
    <property type="protein sequence ID" value="QJA80177.1"/>
    <property type="molecule type" value="Genomic_DNA"/>
</dbReference>
<protein>
    <recommendedName>
        <fullName evidence="3">Tail tape measure protein</fullName>
    </recommendedName>
</protein>
<sequence>MPVKPIQFKASASGVENVSGKFGKVDKSLASMAKTALASVGAMYALKKAMDFAIAAKNAARDATEIRSKFDAVFKDMTVKANKMADNLADSFGLAGTTARKLLGDTADLLTGFGFAQEEALNFSIKTNQLAIDLASFTNYAGGAEGATSALVRAFTGEREALKSLGIVVSEEMVKIELTRLGKEKLTGQSLMQAKAEATLNIAYTQSKNAIGDYARTQDELANVERRRAEAQKELLEQIGNKFVPAFTKANIAATNFFRTLTETDLETTIRHFKELGVSTEALIRLERLKLSSELRDANEELGKAVYQYKDIESATSAIRDIEEKSTKNISDQLGLEEQILTKQIEIDTIIEESRKKIGMHVTIEKMKTIEQRKQRDLLEIQVNESKVNNRLSEEQIAIIVKNVNLLTEISALERDIESSKKAQVEGAAKVNAELTETAKITKEIIKDMGVMPSLFALLTAASEKFNKGIKPLELIDLEEQQSLFDTAAAQGKSSILLWIIEYKKGNEEYFRGAQEVTNQVGNLYGSLSEYQNQLIANDMNASIKAENDKYNAAKNALEKRYTVGGTITETGLKKIALLEQSHSDTVTNIKDEARLAEIASMKKLKPIKVAQAISNAALATISMLALQPPSWLNFVAAGLAATSGAIQIGTIAAQEYAAGGVVPGTGTRDTVPAMLTPGELILNAAQQSNLISGSGGITINVSGNLIATEEEADRFAKIIQERSRLGFNQIQVRA</sequence>
<accession>A0A6M3KE02</accession>
<gene>
    <name evidence="2" type="ORF">MM415A00766_0006</name>
</gene>
<keyword evidence="1" id="KW-0175">Coiled coil</keyword>
<name>A0A6M3KE02_9ZZZZ</name>
<reference evidence="2" key="1">
    <citation type="submission" date="2020-03" db="EMBL/GenBank/DDBJ databases">
        <title>The deep terrestrial virosphere.</title>
        <authorList>
            <person name="Holmfeldt K."/>
            <person name="Nilsson E."/>
            <person name="Simone D."/>
            <person name="Lopez-Fernandez M."/>
            <person name="Wu X."/>
            <person name="de Brujin I."/>
            <person name="Lundin D."/>
            <person name="Andersson A."/>
            <person name="Bertilsson S."/>
            <person name="Dopson M."/>
        </authorList>
    </citation>
    <scope>NUCLEOTIDE SEQUENCE</scope>
    <source>
        <strain evidence="2">MM415A00766</strain>
    </source>
</reference>
<evidence type="ECO:0000256" key="1">
    <source>
        <dbReference type="SAM" id="Coils"/>
    </source>
</evidence>
<organism evidence="2">
    <name type="scientific">viral metagenome</name>
    <dbReference type="NCBI Taxonomy" id="1070528"/>
    <lineage>
        <taxon>unclassified sequences</taxon>
        <taxon>metagenomes</taxon>
        <taxon>organismal metagenomes</taxon>
    </lineage>
</organism>